<dbReference type="InterPro" id="IPR016484">
    <property type="entry name" value="GTPase_Der"/>
</dbReference>
<evidence type="ECO:0000256" key="6">
    <source>
        <dbReference type="ARBA" id="ARBA00023134"/>
    </source>
</evidence>
<comment type="caution">
    <text evidence="12">The sequence shown here is derived from an EMBL/GenBank/DDBJ whole genome shotgun (WGS) entry which is preliminary data.</text>
</comment>
<keyword evidence="13" id="KW-1185">Reference proteome</keyword>
<evidence type="ECO:0000256" key="9">
    <source>
        <dbReference type="PROSITE-ProRule" id="PRU01049"/>
    </source>
</evidence>
<dbReference type="InterPro" id="IPR027417">
    <property type="entry name" value="P-loop_NTPase"/>
</dbReference>
<evidence type="ECO:0000256" key="4">
    <source>
        <dbReference type="ARBA" id="ARBA00022737"/>
    </source>
</evidence>
<feature type="binding site" evidence="8">
    <location>
        <begin position="63"/>
        <end position="67"/>
    </location>
    <ligand>
        <name>GTP</name>
        <dbReference type="ChEBI" id="CHEBI:37565"/>
        <label>1</label>
    </ligand>
</feature>
<name>A0A968GIC4_9SPIO</name>
<dbReference type="Proteomes" id="UP000778951">
    <property type="component" value="Unassembled WGS sequence"/>
</dbReference>
<dbReference type="Pfam" id="PF14714">
    <property type="entry name" value="KH_dom-like"/>
    <property type="match status" value="1"/>
</dbReference>
<organism evidence="12 13">
    <name type="scientific">Entomospira culicis</name>
    <dbReference type="NCBI Taxonomy" id="2719989"/>
    <lineage>
        <taxon>Bacteria</taxon>
        <taxon>Pseudomonadati</taxon>
        <taxon>Spirochaetota</taxon>
        <taxon>Spirochaetia</taxon>
        <taxon>Spirochaetales</taxon>
        <taxon>Spirochaetaceae</taxon>
        <taxon>Entomospira</taxon>
    </lineage>
</organism>
<evidence type="ECO:0000256" key="8">
    <source>
        <dbReference type="HAMAP-Rule" id="MF_00195"/>
    </source>
</evidence>
<dbReference type="InterPro" id="IPR005225">
    <property type="entry name" value="Small_GTP-bd"/>
</dbReference>
<dbReference type="PANTHER" id="PTHR43834:SF6">
    <property type="entry name" value="GTPASE DER"/>
    <property type="match status" value="1"/>
</dbReference>
<dbReference type="NCBIfam" id="TIGR00231">
    <property type="entry name" value="small_GTP"/>
    <property type="match status" value="2"/>
</dbReference>
<dbReference type="PRINTS" id="PR00326">
    <property type="entry name" value="GTP1OBG"/>
</dbReference>
<dbReference type="Gene3D" id="3.40.50.300">
    <property type="entry name" value="P-loop containing nucleotide triphosphate hydrolases"/>
    <property type="match status" value="2"/>
</dbReference>
<comment type="function">
    <text evidence="8 10">GTPase that plays an essential role in the late steps of ribosome biogenesis.</text>
</comment>
<evidence type="ECO:0000256" key="3">
    <source>
        <dbReference type="ARBA" id="ARBA00022517"/>
    </source>
</evidence>
<dbReference type="InterPro" id="IPR006073">
    <property type="entry name" value="GTP-bd"/>
</dbReference>
<evidence type="ECO:0000256" key="5">
    <source>
        <dbReference type="ARBA" id="ARBA00022741"/>
    </source>
</evidence>
<dbReference type="CDD" id="cd01894">
    <property type="entry name" value="EngA1"/>
    <property type="match status" value="1"/>
</dbReference>
<dbReference type="PIRSF" id="PIRSF006485">
    <property type="entry name" value="GTP-binding_EngA"/>
    <property type="match status" value="1"/>
</dbReference>
<dbReference type="FunFam" id="3.40.50.300:FF:000494">
    <property type="entry name" value="tRNA modification GTPase MnmE"/>
    <property type="match status" value="2"/>
</dbReference>
<protein>
    <recommendedName>
        <fullName evidence="2 8">GTPase Der</fullName>
    </recommendedName>
    <alternativeName>
        <fullName evidence="7 8">GTP-binding protein EngA</fullName>
    </alternativeName>
</protein>
<feature type="binding site" evidence="8">
    <location>
        <begin position="304"/>
        <end position="307"/>
    </location>
    <ligand>
        <name>GTP</name>
        <dbReference type="ChEBI" id="CHEBI:37565"/>
        <label>2</label>
    </ligand>
</feature>
<sequence>MQEKVINTIPFVAIIGRPNVGKSTLFNRLVGKKLAITDSIPGSTRDIVEQEIFLGDRAILLADTGGRRERTDSHLETLAIERSYSIDQKADLLLFVVEAMELLAEDEQLIDYLRRYQDKVILIVNKCDSHERDFIANNYYQYGFKELIMISAEHGRNIDLLREALYQHLPPALPAPEEQTDETAPIRITILGKPNAGKSTLANQLSQSDRSLVSEVAGTTRDSVKSHFLFDGQPFEIIDTAGLRRKAKVNDPIEFYSTRRAEASIREADVVLLLIDAQEGLTDQDKKIADKIILEKKPFLFVLNKCDLLAEHHLYERHRGDRTKLAVQNLKDAFPILNYLAVVPIEASHNLGLDKLMKMVNTVHRQSLRKIDDTEFQRALLQWRGDLLHGSPYHKSHIRSIRQVGVQPPRFVVRVQGKAQPNYVRYLTNRIQKEFRFNLVPITVEVEHV</sequence>
<keyword evidence="3 8" id="KW-0690">Ribosome biogenesis</keyword>
<evidence type="ECO:0000313" key="12">
    <source>
        <dbReference type="EMBL" id="NIZ69587.1"/>
    </source>
</evidence>
<dbReference type="AlphaFoldDB" id="A0A968GIC4"/>
<dbReference type="HAMAP" id="MF_00195">
    <property type="entry name" value="GTPase_Der"/>
    <property type="match status" value="1"/>
</dbReference>
<feature type="binding site" evidence="8">
    <location>
        <begin position="125"/>
        <end position="128"/>
    </location>
    <ligand>
        <name>GTP</name>
        <dbReference type="ChEBI" id="CHEBI:37565"/>
        <label>1</label>
    </ligand>
</feature>
<evidence type="ECO:0000259" key="11">
    <source>
        <dbReference type="PROSITE" id="PS51712"/>
    </source>
</evidence>
<comment type="similarity">
    <text evidence="1 8 9 10">Belongs to the TRAFAC class TrmE-Era-EngA-EngB-Septin-like GTPase superfamily. EngA (Der) GTPase family.</text>
</comment>
<dbReference type="PROSITE" id="PS51712">
    <property type="entry name" value="G_ENGA"/>
    <property type="match status" value="1"/>
</dbReference>
<proteinExistence type="inferred from homology"/>
<dbReference type="InterPro" id="IPR015946">
    <property type="entry name" value="KH_dom-like_a/b"/>
</dbReference>
<dbReference type="GO" id="GO:0005525">
    <property type="term" value="F:GTP binding"/>
    <property type="evidence" value="ECO:0007669"/>
    <property type="project" value="UniProtKB-UniRule"/>
</dbReference>
<dbReference type="NCBIfam" id="TIGR03594">
    <property type="entry name" value="GTPase_EngA"/>
    <property type="match status" value="1"/>
</dbReference>
<dbReference type="Pfam" id="PF01926">
    <property type="entry name" value="MMR_HSR1"/>
    <property type="match status" value="2"/>
</dbReference>
<dbReference type="GO" id="GO:0043022">
    <property type="term" value="F:ribosome binding"/>
    <property type="evidence" value="ECO:0007669"/>
    <property type="project" value="TreeGrafter"/>
</dbReference>
<evidence type="ECO:0000313" key="13">
    <source>
        <dbReference type="Proteomes" id="UP000778951"/>
    </source>
</evidence>
<reference evidence="12" key="1">
    <citation type="submission" date="2020-03" db="EMBL/GenBank/DDBJ databases">
        <title>Spirochaetal bacteria isolated from arthropods constitute a novel genus Entomospira genus novum within the order Spirochaetales.</title>
        <authorList>
            <person name="Grana-Miraglia L."/>
            <person name="Sikutova S."/>
            <person name="Fingerle V."/>
            <person name="Sing A."/>
            <person name="Castillo-Ramirez S."/>
            <person name="Margos G."/>
            <person name="Rudolf I."/>
        </authorList>
    </citation>
    <scope>NUCLEOTIDE SEQUENCE</scope>
    <source>
        <strain evidence="12">BR149</strain>
    </source>
</reference>
<evidence type="ECO:0000256" key="1">
    <source>
        <dbReference type="ARBA" id="ARBA00008279"/>
    </source>
</evidence>
<dbReference type="Gene3D" id="3.30.300.20">
    <property type="match status" value="1"/>
</dbReference>
<evidence type="ECO:0000256" key="10">
    <source>
        <dbReference type="RuleBase" id="RU004481"/>
    </source>
</evidence>
<gene>
    <name evidence="8 12" type="primary">der</name>
    <name evidence="12" type="ORF">HCT48_05080</name>
</gene>
<feature type="binding site" evidence="8">
    <location>
        <begin position="192"/>
        <end position="199"/>
    </location>
    <ligand>
        <name>GTP</name>
        <dbReference type="ChEBI" id="CHEBI:37565"/>
        <label>2</label>
    </ligand>
</feature>
<dbReference type="PANTHER" id="PTHR43834">
    <property type="entry name" value="GTPASE DER"/>
    <property type="match status" value="1"/>
</dbReference>
<dbReference type="InterPro" id="IPR032859">
    <property type="entry name" value="KH_dom-like"/>
</dbReference>
<accession>A0A968GIC4</accession>
<dbReference type="EMBL" id="JAATLM010000001">
    <property type="protein sequence ID" value="NIZ69587.1"/>
    <property type="molecule type" value="Genomic_DNA"/>
</dbReference>
<keyword evidence="4 10" id="KW-0677">Repeat</keyword>
<dbReference type="CDD" id="cd01895">
    <property type="entry name" value="EngA2"/>
    <property type="match status" value="1"/>
</dbReference>
<evidence type="ECO:0000256" key="2">
    <source>
        <dbReference type="ARBA" id="ARBA00020953"/>
    </source>
</evidence>
<evidence type="ECO:0000256" key="7">
    <source>
        <dbReference type="ARBA" id="ARBA00032345"/>
    </source>
</evidence>
<dbReference type="GO" id="GO:0042254">
    <property type="term" value="P:ribosome biogenesis"/>
    <property type="evidence" value="ECO:0007669"/>
    <property type="project" value="UniProtKB-KW"/>
</dbReference>
<keyword evidence="5 8" id="KW-0547">Nucleotide-binding</keyword>
<feature type="binding site" evidence="8">
    <location>
        <begin position="239"/>
        <end position="243"/>
    </location>
    <ligand>
        <name>GTP</name>
        <dbReference type="ChEBI" id="CHEBI:37565"/>
        <label>2</label>
    </ligand>
</feature>
<comment type="subunit">
    <text evidence="8">Associates with the 50S ribosomal subunit.</text>
</comment>
<dbReference type="InterPro" id="IPR031166">
    <property type="entry name" value="G_ENGA"/>
</dbReference>
<keyword evidence="6 8" id="KW-0342">GTP-binding</keyword>
<dbReference type="RefSeq" id="WP_167695672.1">
    <property type="nucleotide sequence ID" value="NZ_CP118181.1"/>
</dbReference>
<feature type="domain" description="EngA-type G" evidence="11">
    <location>
        <begin position="186"/>
        <end position="368"/>
    </location>
</feature>
<feature type="binding site" evidence="8">
    <location>
        <begin position="16"/>
        <end position="23"/>
    </location>
    <ligand>
        <name>GTP</name>
        <dbReference type="ChEBI" id="CHEBI:37565"/>
        <label>1</label>
    </ligand>
</feature>
<dbReference type="SUPFAM" id="SSF52540">
    <property type="entry name" value="P-loop containing nucleoside triphosphate hydrolases"/>
    <property type="match status" value="2"/>
</dbReference>